<dbReference type="Pfam" id="PF00486">
    <property type="entry name" value="Trans_reg_C"/>
    <property type="match status" value="1"/>
</dbReference>
<gene>
    <name evidence="10" type="ORF">DFR40_0287</name>
</gene>
<dbReference type="PROSITE" id="PS50110">
    <property type="entry name" value="RESPONSE_REGULATORY"/>
    <property type="match status" value="1"/>
</dbReference>
<dbReference type="PROSITE" id="PS51755">
    <property type="entry name" value="OMPR_PHOB"/>
    <property type="match status" value="1"/>
</dbReference>
<accession>A0A495WT76</accession>
<evidence type="ECO:0000259" key="9">
    <source>
        <dbReference type="PROSITE" id="PS51755"/>
    </source>
</evidence>
<dbReference type="GO" id="GO:0032993">
    <property type="term" value="C:protein-DNA complex"/>
    <property type="evidence" value="ECO:0007669"/>
    <property type="project" value="TreeGrafter"/>
</dbReference>
<dbReference type="AlphaFoldDB" id="A0A495WT76"/>
<name>A0A495WT76_9RHOO</name>
<keyword evidence="2" id="KW-0902">Two-component regulatory system</keyword>
<dbReference type="PANTHER" id="PTHR48111">
    <property type="entry name" value="REGULATOR OF RPOS"/>
    <property type="match status" value="1"/>
</dbReference>
<evidence type="ECO:0000256" key="1">
    <source>
        <dbReference type="ARBA" id="ARBA00022553"/>
    </source>
</evidence>
<dbReference type="PANTHER" id="PTHR48111:SF1">
    <property type="entry name" value="TWO-COMPONENT RESPONSE REGULATOR ORR33"/>
    <property type="match status" value="1"/>
</dbReference>
<sequence>MTSDIKRPRLAIVEDDVDLLDSYLEYLRDEGYSAWGVSSAEAFYKKLFVAPVDVVILDVGLPGDDGISIAQHLSQTDGIVVIIVSARDATDDRVAGLRAGADRYLLKPIDMALLTANIEAVSRQQHLVAKPSLPTSSQRNLACDDAWQLSSLQRTLSNPLGNSFQLTAREFIFMNLLYETQGEPLSKRVIGDKIFGARTLNTAERLDVLVARLRKKGQTVLGQSLPVMTVHNFGYAFTASLKRA</sequence>
<keyword evidence="4 7" id="KW-0238">DNA-binding</keyword>
<feature type="modified residue" description="4-aspartylphosphate" evidence="6">
    <location>
        <position position="58"/>
    </location>
</feature>
<feature type="DNA-binding region" description="OmpR/PhoB-type" evidence="7">
    <location>
        <begin position="138"/>
        <end position="239"/>
    </location>
</feature>
<dbReference type="EMBL" id="RBXP01000002">
    <property type="protein sequence ID" value="RKT62948.1"/>
    <property type="molecule type" value="Genomic_DNA"/>
</dbReference>
<dbReference type="InterPro" id="IPR001789">
    <property type="entry name" value="Sig_transdc_resp-reg_receiver"/>
</dbReference>
<dbReference type="SUPFAM" id="SSF52172">
    <property type="entry name" value="CheY-like"/>
    <property type="match status" value="1"/>
</dbReference>
<dbReference type="GO" id="GO:0000156">
    <property type="term" value="F:phosphorelay response regulator activity"/>
    <property type="evidence" value="ECO:0007669"/>
    <property type="project" value="TreeGrafter"/>
</dbReference>
<keyword evidence="1 6" id="KW-0597">Phosphoprotein</keyword>
<dbReference type="SUPFAM" id="SSF46894">
    <property type="entry name" value="C-terminal effector domain of the bipartite response regulators"/>
    <property type="match status" value="1"/>
</dbReference>
<comment type="caution">
    <text evidence="10">The sequence shown here is derived from an EMBL/GenBank/DDBJ whole genome shotgun (WGS) entry which is preliminary data.</text>
</comment>
<evidence type="ECO:0000256" key="6">
    <source>
        <dbReference type="PROSITE-ProRule" id="PRU00169"/>
    </source>
</evidence>
<dbReference type="SMART" id="SM00448">
    <property type="entry name" value="REC"/>
    <property type="match status" value="1"/>
</dbReference>
<evidence type="ECO:0000313" key="10">
    <source>
        <dbReference type="EMBL" id="RKT62948.1"/>
    </source>
</evidence>
<dbReference type="InterPro" id="IPR011006">
    <property type="entry name" value="CheY-like_superfamily"/>
</dbReference>
<organism evidence="10 11">
    <name type="scientific">Azonexus fungiphilus</name>
    <dbReference type="NCBI Taxonomy" id="146940"/>
    <lineage>
        <taxon>Bacteria</taxon>
        <taxon>Pseudomonadati</taxon>
        <taxon>Pseudomonadota</taxon>
        <taxon>Betaproteobacteria</taxon>
        <taxon>Rhodocyclales</taxon>
        <taxon>Azonexaceae</taxon>
        <taxon>Azonexus</taxon>
    </lineage>
</organism>
<dbReference type="Gene3D" id="3.40.50.2300">
    <property type="match status" value="1"/>
</dbReference>
<dbReference type="GO" id="GO:0006355">
    <property type="term" value="P:regulation of DNA-templated transcription"/>
    <property type="evidence" value="ECO:0007669"/>
    <property type="project" value="InterPro"/>
</dbReference>
<dbReference type="GO" id="GO:0000976">
    <property type="term" value="F:transcription cis-regulatory region binding"/>
    <property type="evidence" value="ECO:0007669"/>
    <property type="project" value="TreeGrafter"/>
</dbReference>
<evidence type="ECO:0000313" key="11">
    <source>
        <dbReference type="Proteomes" id="UP000270626"/>
    </source>
</evidence>
<keyword evidence="5" id="KW-0804">Transcription</keyword>
<dbReference type="InterPro" id="IPR036388">
    <property type="entry name" value="WH-like_DNA-bd_sf"/>
</dbReference>
<evidence type="ECO:0000256" key="7">
    <source>
        <dbReference type="PROSITE-ProRule" id="PRU01091"/>
    </source>
</evidence>
<evidence type="ECO:0000256" key="5">
    <source>
        <dbReference type="ARBA" id="ARBA00023163"/>
    </source>
</evidence>
<evidence type="ECO:0000256" key="3">
    <source>
        <dbReference type="ARBA" id="ARBA00023015"/>
    </source>
</evidence>
<dbReference type="Pfam" id="PF00072">
    <property type="entry name" value="Response_reg"/>
    <property type="match status" value="1"/>
</dbReference>
<dbReference type="Proteomes" id="UP000270626">
    <property type="component" value="Unassembled WGS sequence"/>
</dbReference>
<dbReference type="InterPro" id="IPR016032">
    <property type="entry name" value="Sig_transdc_resp-reg_C-effctor"/>
</dbReference>
<reference evidence="10 11" key="1">
    <citation type="submission" date="2018-10" db="EMBL/GenBank/DDBJ databases">
        <title>Genomic Encyclopedia of Type Strains, Phase IV (KMG-IV): sequencing the most valuable type-strain genomes for metagenomic binning, comparative biology and taxonomic classification.</title>
        <authorList>
            <person name="Goeker M."/>
        </authorList>
    </citation>
    <scope>NUCLEOTIDE SEQUENCE [LARGE SCALE GENOMIC DNA]</scope>
    <source>
        <strain evidence="10 11">DSM 23841</strain>
    </source>
</reference>
<keyword evidence="3" id="KW-0805">Transcription regulation</keyword>
<keyword evidence="11" id="KW-1185">Reference proteome</keyword>
<dbReference type="InterPro" id="IPR039420">
    <property type="entry name" value="WalR-like"/>
</dbReference>
<dbReference type="SMART" id="SM00862">
    <property type="entry name" value="Trans_reg_C"/>
    <property type="match status" value="1"/>
</dbReference>
<dbReference type="InterPro" id="IPR001867">
    <property type="entry name" value="OmpR/PhoB-type_DNA-bd"/>
</dbReference>
<feature type="domain" description="OmpR/PhoB-type" evidence="9">
    <location>
        <begin position="138"/>
        <end position="239"/>
    </location>
</feature>
<dbReference type="OrthoDB" id="8583421at2"/>
<proteinExistence type="predicted"/>
<protein>
    <submittedName>
        <fullName evidence="10">DNA-binding response OmpR family regulator</fullName>
    </submittedName>
</protein>
<evidence type="ECO:0000256" key="2">
    <source>
        <dbReference type="ARBA" id="ARBA00023012"/>
    </source>
</evidence>
<evidence type="ECO:0000256" key="4">
    <source>
        <dbReference type="ARBA" id="ARBA00023125"/>
    </source>
</evidence>
<dbReference type="Gene3D" id="1.10.10.10">
    <property type="entry name" value="Winged helix-like DNA-binding domain superfamily/Winged helix DNA-binding domain"/>
    <property type="match status" value="1"/>
</dbReference>
<evidence type="ECO:0000259" key="8">
    <source>
        <dbReference type="PROSITE" id="PS50110"/>
    </source>
</evidence>
<feature type="domain" description="Response regulatory" evidence="8">
    <location>
        <begin position="9"/>
        <end position="122"/>
    </location>
</feature>
<dbReference type="GO" id="GO:0005829">
    <property type="term" value="C:cytosol"/>
    <property type="evidence" value="ECO:0007669"/>
    <property type="project" value="TreeGrafter"/>
</dbReference>